<name>A0A1Z3MNL2_AERSS</name>
<feature type="transmembrane region" description="Helical" evidence="1">
    <location>
        <begin position="29"/>
        <end position="52"/>
    </location>
</feature>
<accession>A0A1Z3MNL2</accession>
<evidence type="ECO:0000256" key="1">
    <source>
        <dbReference type="SAM" id="Phobius"/>
    </source>
</evidence>
<gene>
    <name evidence="2" type="primary">traS</name>
</gene>
<evidence type="ECO:0000313" key="2">
    <source>
        <dbReference type="EMBL" id="ASD49386.1"/>
    </source>
</evidence>
<dbReference type="EMBL" id="KY555070">
    <property type="protein sequence ID" value="ASD49386.1"/>
    <property type="molecule type" value="Genomic_DNA"/>
</dbReference>
<keyword evidence="1" id="KW-1133">Transmembrane helix</keyword>
<organism evidence="2">
    <name type="scientific">Aeromonas salmonicida subsp. salmonicida</name>
    <dbReference type="NCBI Taxonomy" id="29491"/>
    <lineage>
        <taxon>Bacteria</taxon>
        <taxon>Pseudomonadati</taxon>
        <taxon>Pseudomonadota</taxon>
        <taxon>Gammaproteobacteria</taxon>
        <taxon>Aeromonadales</taxon>
        <taxon>Aeromonadaceae</taxon>
        <taxon>Aeromonas</taxon>
    </lineage>
</organism>
<keyword evidence="1" id="KW-0812">Transmembrane</keyword>
<dbReference type="RefSeq" id="WP_063968022.1">
    <property type="nucleotide sequence ID" value="NZ_CP038104.1"/>
</dbReference>
<sequence>MNITKKAITDDIAFISSTLKQQDVAIPPFLSCAMPGLAVMLCMLIMPLLNLFSNLAYFQKYGLDLMARLDDLIPLLMFFIFGFFIFIGITSMRSKYLSLPIEIREQSLIVNLIRRKTMYYAGVWLGLNILTSIAVKLLTLSLMLSYTTQFASLLILWFIALADLGRYDLAVFSAVIKAWRDGDKLDPEQLKRLDI</sequence>
<dbReference type="AlphaFoldDB" id="A0A1Z3MNL2"/>
<proteinExistence type="predicted"/>
<protein>
    <submittedName>
        <fullName evidence="2">IncF plasmid conjugative transfer surface exclusion protein TraS</fullName>
    </submittedName>
</protein>
<keyword evidence="1" id="KW-0472">Membrane</keyword>
<feature type="transmembrane region" description="Helical" evidence="1">
    <location>
        <begin position="117"/>
        <end position="138"/>
    </location>
</feature>
<reference evidence="2" key="1">
    <citation type="submission" date="2017-01" db="EMBL/GenBank/DDBJ databases">
        <title>Plasmid composition in Aeromonas salmonicida subsp. salmonicida 01-B526 unravels unsuspected type three secretion system loss patterns.</title>
        <authorList>
            <person name="Tanaka K.H."/>
            <person name="Vincent A.T."/>
            <person name="Emond-Rheault J.-G."/>
            <person name="Adamczuk M."/>
            <person name="Frenette M."/>
            <person name="Charette S.J."/>
        </authorList>
    </citation>
    <scope>NUCLEOTIDE SEQUENCE</scope>
    <source>
        <strain evidence="2">01-B526</strain>
        <plasmid evidence="2">pAsa9</plasmid>
    </source>
</reference>
<feature type="transmembrane region" description="Helical" evidence="1">
    <location>
        <begin position="72"/>
        <end position="96"/>
    </location>
</feature>
<geneLocation type="plasmid" evidence="2">
    <name>pAsa9</name>
</geneLocation>
<keyword evidence="2" id="KW-0614">Plasmid</keyword>